<keyword evidence="2" id="KW-1185">Reference proteome</keyword>
<reference evidence="1" key="1">
    <citation type="submission" date="2022-09" db="EMBL/GenBank/DDBJ databases">
        <title>Interaction between co-microsymbionts with complementary sets of symbiotic genes in legume-rhizobium systems.</title>
        <authorList>
            <person name="Safronova V."/>
            <person name="Sazanova A."/>
            <person name="Afonin A."/>
            <person name="Chirak E."/>
        </authorList>
    </citation>
    <scope>NUCLEOTIDE SEQUENCE</scope>
    <source>
        <strain evidence="1">A18/3m</strain>
    </source>
</reference>
<dbReference type="Proteomes" id="UP001061991">
    <property type="component" value="Chromosome"/>
</dbReference>
<sequence length="203" mass="23149">MLDTLSSEIKACRICRDAPRYGVPLPDEPNPVCVLSATARIVICGQAPGIRVHNTGLPFNDPSGVRLRDWLGVDRETFYDPDKFAIVPMGFCFPGYDAHGSDLPPRRECRETWHDRVFRSMPQIELVLTIGQYAQAYHLGSRRRASMTETVSNWRDYFEPESGPSILPLPHPSWRNSSWLKKNPWFAQEVLPLLQEKVRILSS</sequence>
<proteinExistence type="predicted"/>
<dbReference type="EMBL" id="CP104973">
    <property type="protein sequence ID" value="UXN62754.1"/>
    <property type="molecule type" value="Genomic_DNA"/>
</dbReference>
<evidence type="ECO:0000313" key="1">
    <source>
        <dbReference type="EMBL" id="UXN62754.1"/>
    </source>
</evidence>
<protein>
    <submittedName>
        <fullName evidence="1">Uracil-DNA glycosylase family protein</fullName>
    </submittedName>
</protein>
<name>A0ACD4DAH8_9HYPH</name>
<accession>A0ACD4DAH8</accession>
<gene>
    <name evidence="1" type="ORF">N8E88_25060</name>
</gene>
<evidence type="ECO:0000313" key="2">
    <source>
        <dbReference type="Proteomes" id="UP001061991"/>
    </source>
</evidence>
<organism evidence="1 2">
    <name type="scientific">Phyllobacterium zundukense</name>
    <dbReference type="NCBI Taxonomy" id="1867719"/>
    <lineage>
        <taxon>Bacteria</taxon>
        <taxon>Pseudomonadati</taxon>
        <taxon>Pseudomonadota</taxon>
        <taxon>Alphaproteobacteria</taxon>
        <taxon>Hyphomicrobiales</taxon>
        <taxon>Phyllobacteriaceae</taxon>
        <taxon>Phyllobacterium</taxon>
    </lineage>
</organism>